<accession>A0A6G0TWQ1</accession>
<dbReference type="AlphaFoldDB" id="A0A6G0TWQ1"/>
<gene>
    <name evidence="1" type="ORF">AGLY_004595</name>
</gene>
<dbReference type="Proteomes" id="UP000475862">
    <property type="component" value="Unassembled WGS sequence"/>
</dbReference>
<reference evidence="1 2" key="1">
    <citation type="submission" date="2019-08" db="EMBL/GenBank/DDBJ databases">
        <title>The genome of the soybean aphid Biotype 1, its phylome, world population structure and adaptation to the North American continent.</title>
        <authorList>
            <person name="Giordano R."/>
            <person name="Donthu R.K."/>
            <person name="Hernandez A.G."/>
            <person name="Wright C.L."/>
            <person name="Zimin A.V."/>
        </authorList>
    </citation>
    <scope>NUCLEOTIDE SEQUENCE [LARGE SCALE GENOMIC DNA]</scope>
    <source>
        <tissue evidence="1">Whole aphids</tissue>
    </source>
</reference>
<protein>
    <submittedName>
        <fullName evidence="1">Uncharacterized protein</fullName>
    </submittedName>
</protein>
<sequence>MLKYTHQGKRTYNSAFYGENYCYKLQLWNIHLILKIKNSCKLYETARIILLISLRNNICEENFLKWNGTEIPTPQDKFKDKYSALEFTIKIIVNYKKPYGLIITEYMIVIHRPYKEALPEVPESKFERNKKCAGVDRAWCITLSIRRFVLTFIILTALSSTYHQHEPLVSLRSLYRVYTASAVVNKWGADTVSKWFRVGEKADRLFPDVGPFSLSSCRGGSSLFTA</sequence>
<organism evidence="1 2">
    <name type="scientific">Aphis glycines</name>
    <name type="common">Soybean aphid</name>
    <dbReference type="NCBI Taxonomy" id="307491"/>
    <lineage>
        <taxon>Eukaryota</taxon>
        <taxon>Metazoa</taxon>
        <taxon>Ecdysozoa</taxon>
        <taxon>Arthropoda</taxon>
        <taxon>Hexapoda</taxon>
        <taxon>Insecta</taxon>
        <taxon>Pterygota</taxon>
        <taxon>Neoptera</taxon>
        <taxon>Paraneoptera</taxon>
        <taxon>Hemiptera</taxon>
        <taxon>Sternorrhyncha</taxon>
        <taxon>Aphidomorpha</taxon>
        <taxon>Aphidoidea</taxon>
        <taxon>Aphididae</taxon>
        <taxon>Aphidini</taxon>
        <taxon>Aphis</taxon>
        <taxon>Aphis</taxon>
    </lineage>
</organism>
<evidence type="ECO:0000313" key="2">
    <source>
        <dbReference type="Proteomes" id="UP000475862"/>
    </source>
</evidence>
<comment type="caution">
    <text evidence="1">The sequence shown here is derived from an EMBL/GenBank/DDBJ whole genome shotgun (WGS) entry which is preliminary data.</text>
</comment>
<proteinExistence type="predicted"/>
<keyword evidence="2" id="KW-1185">Reference proteome</keyword>
<dbReference type="EMBL" id="VYZN01000014">
    <property type="protein sequence ID" value="KAE9539343.1"/>
    <property type="molecule type" value="Genomic_DNA"/>
</dbReference>
<name>A0A6G0TWQ1_APHGL</name>
<evidence type="ECO:0000313" key="1">
    <source>
        <dbReference type="EMBL" id="KAE9539343.1"/>
    </source>
</evidence>